<feature type="non-terminal residue" evidence="1">
    <location>
        <position position="1"/>
    </location>
</feature>
<comment type="caution">
    <text evidence="1">The sequence shown here is derived from an EMBL/GenBank/DDBJ whole genome shotgun (WGS) entry which is preliminary data.</text>
</comment>
<organism evidence="1 2">
    <name type="scientific">Funneliformis mosseae</name>
    <name type="common">Endomycorrhizal fungus</name>
    <name type="synonym">Glomus mosseae</name>
    <dbReference type="NCBI Taxonomy" id="27381"/>
    <lineage>
        <taxon>Eukaryota</taxon>
        <taxon>Fungi</taxon>
        <taxon>Fungi incertae sedis</taxon>
        <taxon>Mucoromycota</taxon>
        <taxon>Glomeromycotina</taxon>
        <taxon>Glomeromycetes</taxon>
        <taxon>Glomerales</taxon>
        <taxon>Glomeraceae</taxon>
        <taxon>Funneliformis</taxon>
    </lineage>
</organism>
<accession>A0A9N9NL34</accession>
<sequence>NISTNNSLLSLPEIYLQDKSSANILKNPEVRTNINDKLYKFTALNEQLLYKSTTLNEKKDNDIQKYLYNLLSRRRMLRHTNLSAEVSIGDIRQ</sequence>
<proteinExistence type="predicted"/>
<dbReference type="AlphaFoldDB" id="A0A9N9NL34"/>
<evidence type="ECO:0000313" key="1">
    <source>
        <dbReference type="EMBL" id="CAG8743527.1"/>
    </source>
</evidence>
<dbReference type="EMBL" id="CAJVPP010021776">
    <property type="protein sequence ID" value="CAG8743527.1"/>
    <property type="molecule type" value="Genomic_DNA"/>
</dbReference>
<keyword evidence="2" id="KW-1185">Reference proteome</keyword>
<name>A0A9N9NL34_FUNMO</name>
<feature type="non-terminal residue" evidence="1">
    <location>
        <position position="93"/>
    </location>
</feature>
<evidence type="ECO:0000313" key="2">
    <source>
        <dbReference type="Proteomes" id="UP000789375"/>
    </source>
</evidence>
<reference evidence="1" key="1">
    <citation type="submission" date="2021-06" db="EMBL/GenBank/DDBJ databases">
        <authorList>
            <person name="Kallberg Y."/>
            <person name="Tangrot J."/>
            <person name="Rosling A."/>
        </authorList>
    </citation>
    <scope>NUCLEOTIDE SEQUENCE</scope>
    <source>
        <strain evidence="1">87-6 pot B 2015</strain>
    </source>
</reference>
<dbReference type="Proteomes" id="UP000789375">
    <property type="component" value="Unassembled WGS sequence"/>
</dbReference>
<gene>
    <name evidence="1" type="ORF">FMOSSE_LOCUS16280</name>
</gene>
<protein>
    <submittedName>
        <fullName evidence="1">460_t:CDS:1</fullName>
    </submittedName>
</protein>